<keyword evidence="1" id="KW-0732">Signal</keyword>
<evidence type="ECO:0000256" key="1">
    <source>
        <dbReference type="SAM" id="SignalP"/>
    </source>
</evidence>
<dbReference type="OrthoDB" id="5903145at2"/>
<accession>A0A066UTG3</accession>
<protein>
    <recommendedName>
        <fullName evidence="4">DUF2946 domain-containing protein</fullName>
    </recommendedName>
</protein>
<organism evidence="2 3">
    <name type="scientific">Vibrio fortis</name>
    <dbReference type="NCBI Taxonomy" id="212667"/>
    <lineage>
        <taxon>Bacteria</taxon>
        <taxon>Pseudomonadati</taxon>
        <taxon>Pseudomonadota</taxon>
        <taxon>Gammaproteobacteria</taxon>
        <taxon>Vibrionales</taxon>
        <taxon>Vibrionaceae</taxon>
        <taxon>Vibrio</taxon>
    </lineage>
</organism>
<dbReference type="STRING" id="212667.VFDL14_21345"/>
<name>A0A066UTG3_9VIBR</name>
<evidence type="ECO:0008006" key="4">
    <source>
        <dbReference type="Google" id="ProtNLM"/>
    </source>
</evidence>
<reference evidence="2 3" key="1">
    <citation type="submission" date="2014-02" db="EMBL/GenBank/DDBJ databases">
        <title>Vibrio fortis Dalian14 Genome Sequencing.</title>
        <authorList>
            <person name="Wang Y."/>
            <person name="Song L."/>
            <person name="Liu G."/>
            <person name="Ding J."/>
        </authorList>
    </citation>
    <scope>NUCLEOTIDE SEQUENCE [LARGE SCALE GENOMIC DNA]</scope>
    <source>
        <strain evidence="2 3">Dalian14</strain>
    </source>
</reference>
<evidence type="ECO:0000313" key="3">
    <source>
        <dbReference type="Proteomes" id="UP000027219"/>
    </source>
</evidence>
<keyword evidence="3" id="KW-1185">Reference proteome</keyword>
<sequence>MTHSLKTFWITIFSIFAMLMSTSVSSASTMEMQMMDKETMSCHHASMMTHAMSSMCDVSSDDQSMHDMGQHETSHCSHGGDMGANCCVSICLSWSYPIQSISSLSSFAYSLAPYHSVIIGSKVARIQSILRPPSA</sequence>
<comment type="caution">
    <text evidence="2">The sequence shown here is derived from an EMBL/GenBank/DDBJ whole genome shotgun (WGS) entry which is preliminary data.</text>
</comment>
<dbReference type="AlphaFoldDB" id="A0A066UTG3"/>
<dbReference type="RefSeq" id="WP_032552793.1">
    <property type="nucleotide sequence ID" value="NZ_JFFR01000027.1"/>
</dbReference>
<feature type="signal peptide" evidence="1">
    <location>
        <begin position="1"/>
        <end position="26"/>
    </location>
</feature>
<dbReference type="EMBL" id="JFFR01000027">
    <property type="protein sequence ID" value="KDN27434.1"/>
    <property type="molecule type" value="Genomic_DNA"/>
</dbReference>
<evidence type="ECO:0000313" key="2">
    <source>
        <dbReference type="EMBL" id="KDN27434.1"/>
    </source>
</evidence>
<dbReference type="Proteomes" id="UP000027219">
    <property type="component" value="Unassembled WGS sequence"/>
</dbReference>
<gene>
    <name evidence="2" type="ORF">VFDL14_21345</name>
</gene>
<proteinExistence type="predicted"/>
<feature type="chain" id="PRO_5001632439" description="DUF2946 domain-containing protein" evidence="1">
    <location>
        <begin position="27"/>
        <end position="135"/>
    </location>
</feature>